<sequence>MERVATTVITNRKTSAGGSGDYTQRHRFKIPVRSTKSVSIQSYLTVARPTQADLRGLGTTEYTAPCCSKTHPGQTCAVWTFLPT</sequence>
<evidence type="ECO:0000313" key="3">
    <source>
        <dbReference type="Proteomes" id="UP000478052"/>
    </source>
</evidence>
<feature type="compositionally biased region" description="Polar residues" evidence="1">
    <location>
        <begin position="7"/>
        <end position="16"/>
    </location>
</feature>
<keyword evidence="3" id="KW-1185">Reference proteome</keyword>
<name>A0A6G0YTI2_APHCR</name>
<dbReference type="EMBL" id="VUJU01002447">
    <property type="protein sequence ID" value="KAF0761260.1"/>
    <property type="molecule type" value="Genomic_DNA"/>
</dbReference>
<dbReference type="Proteomes" id="UP000478052">
    <property type="component" value="Unassembled WGS sequence"/>
</dbReference>
<protein>
    <submittedName>
        <fullName evidence="2">Uncharacterized protein</fullName>
    </submittedName>
</protein>
<feature type="region of interest" description="Disordered" evidence="1">
    <location>
        <begin position="1"/>
        <end position="25"/>
    </location>
</feature>
<evidence type="ECO:0000313" key="2">
    <source>
        <dbReference type="EMBL" id="KAF0761260.1"/>
    </source>
</evidence>
<accession>A0A6G0YTI2</accession>
<reference evidence="2 3" key="1">
    <citation type="submission" date="2019-08" db="EMBL/GenBank/DDBJ databases">
        <title>Whole genome of Aphis craccivora.</title>
        <authorList>
            <person name="Voronova N.V."/>
            <person name="Shulinski R.S."/>
            <person name="Bandarenka Y.V."/>
            <person name="Zhorov D.G."/>
            <person name="Warner D."/>
        </authorList>
    </citation>
    <scope>NUCLEOTIDE SEQUENCE [LARGE SCALE GENOMIC DNA]</scope>
    <source>
        <strain evidence="2">180601</strain>
        <tissue evidence="2">Whole Body</tissue>
    </source>
</reference>
<proteinExistence type="predicted"/>
<dbReference type="AlphaFoldDB" id="A0A6G0YTI2"/>
<gene>
    <name evidence="2" type="ORF">FWK35_00015125</name>
</gene>
<organism evidence="2 3">
    <name type="scientific">Aphis craccivora</name>
    <name type="common">Cowpea aphid</name>
    <dbReference type="NCBI Taxonomy" id="307492"/>
    <lineage>
        <taxon>Eukaryota</taxon>
        <taxon>Metazoa</taxon>
        <taxon>Ecdysozoa</taxon>
        <taxon>Arthropoda</taxon>
        <taxon>Hexapoda</taxon>
        <taxon>Insecta</taxon>
        <taxon>Pterygota</taxon>
        <taxon>Neoptera</taxon>
        <taxon>Paraneoptera</taxon>
        <taxon>Hemiptera</taxon>
        <taxon>Sternorrhyncha</taxon>
        <taxon>Aphidomorpha</taxon>
        <taxon>Aphidoidea</taxon>
        <taxon>Aphididae</taxon>
        <taxon>Aphidini</taxon>
        <taxon>Aphis</taxon>
        <taxon>Aphis</taxon>
    </lineage>
</organism>
<comment type="caution">
    <text evidence="2">The sequence shown here is derived from an EMBL/GenBank/DDBJ whole genome shotgun (WGS) entry which is preliminary data.</text>
</comment>
<evidence type="ECO:0000256" key="1">
    <source>
        <dbReference type="SAM" id="MobiDB-lite"/>
    </source>
</evidence>